<evidence type="ECO:0000313" key="1">
    <source>
        <dbReference type="EMBL" id="KAL3877472.1"/>
    </source>
</evidence>
<evidence type="ECO:0000313" key="2">
    <source>
        <dbReference type="Proteomes" id="UP001634394"/>
    </source>
</evidence>
<name>A0ABD3WU23_SINWO</name>
<reference evidence="1 2" key="1">
    <citation type="submission" date="2024-11" db="EMBL/GenBank/DDBJ databases">
        <title>Chromosome-level genome assembly of the freshwater bivalve Anodonta woodiana.</title>
        <authorList>
            <person name="Chen X."/>
        </authorList>
    </citation>
    <scope>NUCLEOTIDE SEQUENCE [LARGE SCALE GENOMIC DNA]</scope>
    <source>
        <strain evidence="1">MN2024</strain>
        <tissue evidence="1">Gills</tissue>
    </source>
</reference>
<dbReference type="EMBL" id="JBJQND010000005">
    <property type="protein sequence ID" value="KAL3877472.1"/>
    <property type="molecule type" value="Genomic_DNA"/>
</dbReference>
<proteinExistence type="predicted"/>
<dbReference type="Proteomes" id="UP001634394">
    <property type="component" value="Unassembled WGS sequence"/>
</dbReference>
<comment type="caution">
    <text evidence="1">The sequence shown here is derived from an EMBL/GenBank/DDBJ whole genome shotgun (WGS) entry which is preliminary data.</text>
</comment>
<gene>
    <name evidence="1" type="ORF">ACJMK2_035173</name>
</gene>
<sequence length="72" mass="8120">RYVILVYSGIRVVFASHALLVPTSKIRNRPPVSRVLVEPQPTKLDLHRKHSVLASAQQAIFFTPWAFVSPVL</sequence>
<accession>A0ABD3WU23</accession>
<protein>
    <submittedName>
        <fullName evidence="1">Uncharacterized protein</fullName>
    </submittedName>
</protein>
<dbReference type="AlphaFoldDB" id="A0ABD3WU23"/>
<keyword evidence="2" id="KW-1185">Reference proteome</keyword>
<feature type="non-terminal residue" evidence="1">
    <location>
        <position position="1"/>
    </location>
</feature>
<organism evidence="1 2">
    <name type="scientific">Sinanodonta woodiana</name>
    <name type="common">Chinese pond mussel</name>
    <name type="synonym">Anodonta woodiana</name>
    <dbReference type="NCBI Taxonomy" id="1069815"/>
    <lineage>
        <taxon>Eukaryota</taxon>
        <taxon>Metazoa</taxon>
        <taxon>Spiralia</taxon>
        <taxon>Lophotrochozoa</taxon>
        <taxon>Mollusca</taxon>
        <taxon>Bivalvia</taxon>
        <taxon>Autobranchia</taxon>
        <taxon>Heteroconchia</taxon>
        <taxon>Palaeoheterodonta</taxon>
        <taxon>Unionida</taxon>
        <taxon>Unionoidea</taxon>
        <taxon>Unionidae</taxon>
        <taxon>Unioninae</taxon>
        <taxon>Sinanodonta</taxon>
    </lineage>
</organism>